<dbReference type="CDD" id="cd06091">
    <property type="entry name" value="KOW_NusG"/>
    <property type="match status" value="1"/>
</dbReference>
<gene>
    <name evidence="2" type="ORF">IAA16_08325</name>
</gene>
<name>A0A9E2L4J6_9SPIR</name>
<dbReference type="AlphaFoldDB" id="A0A9E2L4J6"/>
<dbReference type="SMART" id="SM00739">
    <property type="entry name" value="KOW"/>
    <property type="match status" value="1"/>
</dbReference>
<dbReference type="InterPro" id="IPR014722">
    <property type="entry name" value="Rib_uL2_dom2"/>
</dbReference>
<feature type="domain" description="KOW" evidence="1">
    <location>
        <begin position="117"/>
        <end position="144"/>
    </location>
</feature>
<dbReference type="InterPro" id="IPR036735">
    <property type="entry name" value="NGN_dom_sf"/>
</dbReference>
<evidence type="ECO:0000313" key="3">
    <source>
        <dbReference type="Proteomes" id="UP000823914"/>
    </source>
</evidence>
<dbReference type="Proteomes" id="UP000823914">
    <property type="component" value="Unassembled WGS sequence"/>
</dbReference>
<comment type="caution">
    <text evidence="2">The sequence shown here is derived from an EMBL/GenBank/DDBJ whole genome shotgun (WGS) entry which is preliminary data.</text>
</comment>
<dbReference type="GO" id="GO:0006354">
    <property type="term" value="P:DNA-templated transcription elongation"/>
    <property type="evidence" value="ECO:0007669"/>
    <property type="project" value="InterPro"/>
</dbReference>
<sequence length="184" mass="21374">MDYYCLVIKTGKEEAFRLWAAEVLDAPEAPFRGQVLFFKKLMRTKKGKIYDEAFFPGYVFLETDCTDVALFSVFRQNKDFYYFLPKDDVARPLVGTDYDCVVSLRNYGETIGFTAVTFDENDRIVITGGPFKDLTGTVIAVNRRNHRVNIQLDVFNRATVVGLTYYDIKKEDWSKEEKEYLESK</sequence>
<protein>
    <recommendedName>
        <fullName evidence="1">KOW domain-containing protein</fullName>
    </recommendedName>
</protein>
<dbReference type="InterPro" id="IPR005824">
    <property type="entry name" value="KOW"/>
</dbReference>
<evidence type="ECO:0000313" key="2">
    <source>
        <dbReference type="EMBL" id="MBU3850556.1"/>
    </source>
</evidence>
<dbReference type="GO" id="GO:0032784">
    <property type="term" value="P:regulation of DNA-templated transcription elongation"/>
    <property type="evidence" value="ECO:0007669"/>
    <property type="project" value="InterPro"/>
</dbReference>
<dbReference type="Pfam" id="PF00467">
    <property type="entry name" value="KOW"/>
    <property type="match status" value="1"/>
</dbReference>
<accession>A0A9E2L4J6</accession>
<evidence type="ECO:0000259" key="1">
    <source>
        <dbReference type="SMART" id="SM00739"/>
    </source>
</evidence>
<organism evidence="2 3">
    <name type="scientific">Candidatus Treponema excrementipullorum</name>
    <dbReference type="NCBI Taxonomy" id="2838768"/>
    <lineage>
        <taxon>Bacteria</taxon>
        <taxon>Pseudomonadati</taxon>
        <taxon>Spirochaetota</taxon>
        <taxon>Spirochaetia</taxon>
        <taxon>Spirochaetales</taxon>
        <taxon>Treponemataceae</taxon>
        <taxon>Treponema</taxon>
    </lineage>
</organism>
<dbReference type="PRINTS" id="PR00338">
    <property type="entry name" value="NUSGTNSCPFCT"/>
</dbReference>
<dbReference type="InterPro" id="IPR001062">
    <property type="entry name" value="Transcrpt_antiterm_NusG"/>
</dbReference>
<dbReference type="SUPFAM" id="SSF50104">
    <property type="entry name" value="Translation proteins SH3-like domain"/>
    <property type="match status" value="1"/>
</dbReference>
<proteinExistence type="predicted"/>
<dbReference type="EMBL" id="JAHLFV010000191">
    <property type="protein sequence ID" value="MBU3850556.1"/>
    <property type="molecule type" value="Genomic_DNA"/>
</dbReference>
<dbReference type="SUPFAM" id="SSF82679">
    <property type="entry name" value="N-utilization substance G protein NusG, N-terminal domain"/>
    <property type="match status" value="1"/>
</dbReference>
<reference evidence="2" key="2">
    <citation type="submission" date="2021-04" db="EMBL/GenBank/DDBJ databases">
        <authorList>
            <person name="Gilroy R."/>
        </authorList>
    </citation>
    <scope>NUCLEOTIDE SEQUENCE</scope>
    <source>
        <strain evidence="2">Gambia15-2214</strain>
    </source>
</reference>
<reference evidence="2" key="1">
    <citation type="journal article" date="2021" name="PeerJ">
        <title>Extensive microbial diversity within the chicken gut microbiome revealed by metagenomics and culture.</title>
        <authorList>
            <person name="Gilroy R."/>
            <person name="Ravi A."/>
            <person name="Getino M."/>
            <person name="Pursley I."/>
            <person name="Horton D.L."/>
            <person name="Alikhan N.F."/>
            <person name="Baker D."/>
            <person name="Gharbi K."/>
            <person name="Hall N."/>
            <person name="Watson M."/>
            <person name="Adriaenssens E.M."/>
            <person name="Foster-Nyarko E."/>
            <person name="Jarju S."/>
            <person name="Secka A."/>
            <person name="Antonio M."/>
            <person name="Oren A."/>
            <person name="Chaudhuri R.R."/>
            <person name="La Ragione R."/>
            <person name="Hildebrand F."/>
            <person name="Pallen M.J."/>
        </authorList>
    </citation>
    <scope>NUCLEOTIDE SEQUENCE</scope>
    <source>
        <strain evidence="2">Gambia15-2214</strain>
    </source>
</reference>
<dbReference type="InterPro" id="IPR008991">
    <property type="entry name" value="Translation_prot_SH3-like_sf"/>
</dbReference>
<dbReference type="Gene3D" id="2.30.30.30">
    <property type="match status" value="1"/>
</dbReference>